<dbReference type="InterPro" id="IPR001944">
    <property type="entry name" value="Glycoside_Hdrlase_35"/>
</dbReference>
<dbReference type="GO" id="GO:0005975">
    <property type="term" value="P:carbohydrate metabolic process"/>
    <property type="evidence" value="ECO:0007669"/>
    <property type="project" value="InterPro"/>
</dbReference>
<dbReference type="EMBL" id="JBBPBK010000001">
    <property type="protein sequence ID" value="KAK9292160.1"/>
    <property type="molecule type" value="Genomic_DNA"/>
</dbReference>
<sequence>MVWWLLCWAALLVLTTTVRGGEVTYDGRSLIIEGQRKILFSGSIHYPRSTPQMWPSLIAKAKEGGLDVIQTYVFWNLHEPQTGQIENEYQNIEAAFHEKGPPYVRWAAKMAVELQTGVPWVMCKQSDAPDPVINTCNGMKCGETFAGPNSPNKPSIWTENWTSFYQVYGGKPYIRSAQDIAFHVTLFIAKNGSYVNYYMYHWGNKFRKNRVCICHSKLL</sequence>
<dbReference type="InterPro" id="IPR017853">
    <property type="entry name" value="GH"/>
</dbReference>
<dbReference type="Proteomes" id="UP001415857">
    <property type="component" value="Unassembled WGS sequence"/>
</dbReference>
<accession>A0AAP0SCN1</accession>
<evidence type="ECO:0000256" key="1">
    <source>
        <dbReference type="ARBA" id="ARBA00001412"/>
    </source>
</evidence>
<dbReference type="InterPro" id="IPR031330">
    <property type="entry name" value="Gly_Hdrlase_35_cat"/>
</dbReference>
<proteinExistence type="inferred from homology"/>
<dbReference type="GO" id="GO:0004565">
    <property type="term" value="F:beta-galactosidase activity"/>
    <property type="evidence" value="ECO:0007669"/>
    <property type="project" value="UniProtKB-EC"/>
</dbReference>
<dbReference type="PANTHER" id="PTHR23421">
    <property type="entry name" value="BETA-GALACTOSIDASE RELATED"/>
    <property type="match status" value="1"/>
</dbReference>
<evidence type="ECO:0000313" key="6">
    <source>
        <dbReference type="EMBL" id="KAK9292160.1"/>
    </source>
</evidence>
<comment type="similarity">
    <text evidence="2">Belongs to the glycosyl hydrolase 35 family.</text>
</comment>
<feature type="domain" description="Glycoside hydrolase 35 catalytic" evidence="5">
    <location>
        <begin position="84"/>
        <end position="207"/>
    </location>
</feature>
<reference evidence="6 7" key="1">
    <citation type="journal article" date="2024" name="Plant J.">
        <title>Genome sequences and population genomics reveal climatic adaptation and genomic divergence between two closely related sweetgum species.</title>
        <authorList>
            <person name="Xu W.Q."/>
            <person name="Ren C.Q."/>
            <person name="Zhang X.Y."/>
            <person name="Comes H.P."/>
            <person name="Liu X.H."/>
            <person name="Li Y.G."/>
            <person name="Kettle C.J."/>
            <person name="Jalonen R."/>
            <person name="Gaisberger H."/>
            <person name="Ma Y.Z."/>
            <person name="Qiu Y.X."/>
        </authorList>
    </citation>
    <scope>NUCLEOTIDE SEQUENCE [LARGE SCALE GENOMIC DNA]</scope>
    <source>
        <strain evidence="6">Hangzhou</strain>
    </source>
</reference>
<feature type="signal peptide" evidence="4">
    <location>
        <begin position="1"/>
        <end position="20"/>
    </location>
</feature>
<dbReference type="PRINTS" id="PR00742">
    <property type="entry name" value="GLHYDRLASE35"/>
</dbReference>
<evidence type="ECO:0000259" key="5">
    <source>
        <dbReference type="Pfam" id="PF01301"/>
    </source>
</evidence>
<dbReference type="SUPFAM" id="SSF51445">
    <property type="entry name" value="(Trans)glycosidases"/>
    <property type="match status" value="1"/>
</dbReference>
<dbReference type="Pfam" id="PF01301">
    <property type="entry name" value="Glyco_hydro_35"/>
    <property type="match status" value="1"/>
</dbReference>
<keyword evidence="4" id="KW-0732">Signal</keyword>
<organism evidence="6 7">
    <name type="scientific">Liquidambar formosana</name>
    <name type="common">Formosan gum</name>
    <dbReference type="NCBI Taxonomy" id="63359"/>
    <lineage>
        <taxon>Eukaryota</taxon>
        <taxon>Viridiplantae</taxon>
        <taxon>Streptophyta</taxon>
        <taxon>Embryophyta</taxon>
        <taxon>Tracheophyta</taxon>
        <taxon>Spermatophyta</taxon>
        <taxon>Magnoliopsida</taxon>
        <taxon>eudicotyledons</taxon>
        <taxon>Gunneridae</taxon>
        <taxon>Pentapetalae</taxon>
        <taxon>Saxifragales</taxon>
        <taxon>Altingiaceae</taxon>
        <taxon>Liquidambar</taxon>
    </lineage>
</organism>
<comment type="caution">
    <text evidence="6">The sequence shown here is derived from an EMBL/GenBank/DDBJ whole genome shotgun (WGS) entry which is preliminary data.</text>
</comment>
<dbReference type="Gene3D" id="3.20.20.80">
    <property type="entry name" value="Glycosidases"/>
    <property type="match status" value="2"/>
</dbReference>
<protein>
    <recommendedName>
        <fullName evidence="3">beta-galactosidase</fullName>
        <ecNumber evidence="3">3.2.1.23</ecNumber>
    </recommendedName>
</protein>
<name>A0AAP0SCN1_LIQFO</name>
<gene>
    <name evidence="6" type="ORF">L1049_020119</name>
</gene>
<keyword evidence="7" id="KW-1185">Reference proteome</keyword>
<evidence type="ECO:0000313" key="7">
    <source>
        <dbReference type="Proteomes" id="UP001415857"/>
    </source>
</evidence>
<dbReference type="EC" id="3.2.1.23" evidence="3"/>
<dbReference type="AlphaFoldDB" id="A0AAP0SCN1"/>
<evidence type="ECO:0000256" key="2">
    <source>
        <dbReference type="ARBA" id="ARBA00009809"/>
    </source>
</evidence>
<feature type="chain" id="PRO_5042921958" description="beta-galactosidase" evidence="4">
    <location>
        <begin position="21"/>
        <end position="219"/>
    </location>
</feature>
<comment type="catalytic activity">
    <reaction evidence="1">
        <text>Hydrolysis of terminal non-reducing beta-D-galactose residues in beta-D-galactosides.</text>
        <dbReference type="EC" id="3.2.1.23"/>
    </reaction>
</comment>
<evidence type="ECO:0000256" key="3">
    <source>
        <dbReference type="ARBA" id="ARBA00012756"/>
    </source>
</evidence>
<evidence type="ECO:0000256" key="4">
    <source>
        <dbReference type="SAM" id="SignalP"/>
    </source>
</evidence>